<organism evidence="2 3">
    <name type="scientific">Trichonephila clavata</name>
    <name type="common">Joro spider</name>
    <name type="synonym">Nephila clavata</name>
    <dbReference type="NCBI Taxonomy" id="2740835"/>
    <lineage>
        <taxon>Eukaryota</taxon>
        <taxon>Metazoa</taxon>
        <taxon>Ecdysozoa</taxon>
        <taxon>Arthropoda</taxon>
        <taxon>Chelicerata</taxon>
        <taxon>Arachnida</taxon>
        <taxon>Araneae</taxon>
        <taxon>Araneomorphae</taxon>
        <taxon>Entelegynae</taxon>
        <taxon>Araneoidea</taxon>
        <taxon>Nephilidae</taxon>
        <taxon>Trichonephila</taxon>
    </lineage>
</organism>
<reference evidence="2" key="1">
    <citation type="submission" date="2020-07" db="EMBL/GenBank/DDBJ databases">
        <title>Multicomponent nature underlies the extraordinary mechanical properties of spider dragline silk.</title>
        <authorList>
            <person name="Kono N."/>
            <person name="Nakamura H."/>
            <person name="Mori M."/>
            <person name="Yoshida Y."/>
            <person name="Ohtoshi R."/>
            <person name="Malay A.D."/>
            <person name="Moran D.A.P."/>
            <person name="Tomita M."/>
            <person name="Numata K."/>
            <person name="Arakawa K."/>
        </authorList>
    </citation>
    <scope>NUCLEOTIDE SEQUENCE</scope>
</reference>
<keyword evidence="3" id="KW-1185">Reference proteome</keyword>
<gene>
    <name evidence="2" type="ORF">TNCT_351591</name>
</gene>
<feature type="region of interest" description="Disordered" evidence="1">
    <location>
        <begin position="28"/>
        <end position="104"/>
    </location>
</feature>
<dbReference type="Proteomes" id="UP000887116">
    <property type="component" value="Unassembled WGS sequence"/>
</dbReference>
<name>A0A8X6F4H5_TRICU</name>
<comment type="caution">
    <text evidence="2">The sequence shown here is derived from an EMBL/GenBank/DDBJ whole genome shotgun (WGS) entry which is preliminary data.</text>
</comment>
<evidence type="ECO:0000256" key="1">
    <source>
        <dbReference type="SAM" id="MobiDB-lite"/>
    </source>
</evidence>
<evidence type="ECO:0000313" key="3">
    <source>
        <dbReference type="Proteomes" id="UP000887116"/>
    </source>
</evidence>
<proteinExistence type="predicted"/>
<sequence>MEIATLEAELQSVLGEIALVTCPVVNCPTPPPQDQNAELKPNPSNKKKLDENNVKVNDQSKIKNNDDPKVQNSTYGKNKTKRDRPEEFKTPQKFAHLTKDLPSV</sequence>
<evidence type="ECO:0000313" key="2">
    <source>
        <dbReference type="EMBL" id="GFQ69314.1"/>
    </source>
</evidence>
<dbReference type="AlphaFoldDB" id="A0A8X6F4H5"/>
<feature type="compositionally biased region" description="Basic and acidic residues" evidence="1">
    <location>
        <begin position="47"/>
        <end position="69"/>
    </location>
</feature>
<dbReference type="EMBL" id="BMAO01010761">
    <property type="protein sequence ID" value="GFQ69314.1"/>
    <property type="molecule type" value="Genomic_DNA"/>
</dbReference>
<protein>
    <submittedName>
        <fullName evidence="2">Uncharacterized protein</fullName>
    </submittedName>
</protein>
<accession>A0A8X6F4H5</accession>